<accession>A0A6H0Y087</accession>
<evidence type="ECO:0000313" key="2">
    <source>
        <dbReference type="EMBL" id="QIX00417.1"/>
    </source>
</evidence>
<sequence>MSMSQPVYRRPSWAQHEKSYETYTRHDSIISRTSSNSPDFGPENFSYDPTYVPQFKLPDSVLKDRVAFPQILRVEVSDWALAGAALCTALDRIARLKKEAIERGWPRGKTYAHLSRSGSVGSPASVATQSDAGSPVTSPMMLPASITADRFPHTADSLTPLSSAESSANVATGILAPRSTPKGVESPPVSPKGSSTPAYASNDAKAVLPDLSKLPVDLSPRVVPVSGTQTPGSLFDENAWETYTKSFDAELSDIRSHAWGRFKGFARTIDRLVVEYSNSTEFKAGIAAFDTWWNTMKPKMAEYEERVKTLQAPDLEQVKMARAELGLPV</sequence>
<organism evidence="2 3">
    <name type="scientific">Peltaster fructicola</name>
    <dbReference type="NCBI Taxonomy" id="286661"/>
    <lineage>
        <taxon>Eukaryota</taxon>
        <taxon>Fungi</taxon>
        <taxon>Dikarya</taxon>
        <taxon>Ascomycota</taxon>
        <taxon>Pezizomycotina</taxon>
        <taxon>Dothideomycetes</taxon>
        <taxon>Dothideomycetes incertae sedis</taxon>
        <taxon>Peltaster</taxon>
    </lineage>
</organism>
<dbReference type="OrthoDB" id="3898724at2759"/>
<dbReference type="EMBL" id="CP051142">
    <property type="protein sequence ID" value="QIX00417.1"/>
    <property type="molecule type" value="Genomic_DNA"/>
</dbReference>
<evidence type="ECO:0000313" key="3">
    <source>
        <dbReference type="Proteomes" id="UP000503462"/>
    </source>
</evidence>
<feature type="compositionally biased region" description="Polar residues" evidence="1">
    <location>
        <begin position="116"/>
        <end position="137"/>
    </location>
</feature>
<protein>
    <submittedName>
        <fullName evidence="2">Uncharacterized protein</fullName>
    </submittedName>
</protein>
<proteinExistence type="predicted"/>
<dbReference type="Proteomes" id="UP000503462">
    <property type="component" value="Chromosome 4"/>
</dbReference>
<gene>
    <name evidence="2" type="ORF">AMS68_005934</name>
</gene>
<dbReference type="AlphaFoldDB" id="A0A6H0Y087"/>
<evidence type="ECO:0000256" key="1">
    <source>
        <dbReference type="SAM" id="MobiDB-lite"/>
    </source>
</evidence>
<name>A0A6H0Y087_9PEZI</name>
<keyword evidence="3" id="KW-1185">Reference proteome</keyword>
<feature type="region of interest" description="Disordered" evidence="1">
    <location>
        <begin position="175"/>
        <end position="200"/>
    </location>
</feature>
<reference evidence="2 3" key="1">
    <citation type="journal article" date="2016" name="Sci. Rep.">
        <title>Peltaster fructicola genome reveals evolution from an invasive phytopathogen to an ectophytic parasite.</title>
        <authorList>
            <person name="Xu C."/>
            <person name="Chen H."/>
            <person name="Gleason M.L."/>
            <person name="Xu J.R."/>
            <person name="Liu H."/>
            <person name="Zhang R."/>
            <person name="Sun G."/>
        </authorList>
    </citation>
    <scope>NUCLEOTIDE SEQUENCE [LARGE SCALE GENOMIC DNA]</scope>
    <source>
        <strain evidence="2 3">LNHT1506</strain>
    </source>
</reference>
<feature type="region of interest" description="Disordered" evidence="1">
    <location>
        <begin position="114"/>
        <end position="137"/>
    </location>
</feature>